<keyword evidence="13" id="KW-1185">Reference proteome</keyword>
<evidence type="ECO:0000313" key="13">
    <source>
        <dbReference type="Proteomes" id="UP000546031"/>
    </source>
</evidence>
<dbReference type="GO" id="GO:0050361">
    <property type="term" value="F:tryptophan 2-monooxygenase activity"/>
    <property type="evidence" value="ECO:0007669"/>
    <property type="project" value="UniProtKB-EC"/>
</dbReference>
<name>A0A850HEP4_9SPHN</name>
<evidence type="ECO:0000313" key="12">
    <source>
        <dbReference type="EMBL" id="NVE95661.1"/>
    </source>
</evidence>
<dbReference type="InterPro" id="IPR002937">
    <property type="entry name" value="Amino_oxidase"/>
</dbReference>
<feature type="chain" id="PRO_5032738730" description="Tryptophan 2-monooxygenase" evidence="10">
    <location>
        <begin position="27"/>
        <end position="468"/>
    </location>
</feature>
<evidence type="ECO:0000256" key="2">
    <source>
        <dbReference type="ARBA" id="ARBA00004814"/>
    </source>
</evidence>
<keyword evidence="10" id="KW-0732">Signal</keyword>
<feature type="signal peptide" evidence="10">
    <location>
        <begin position="1"/>
        <end position="26"/>
    </location>
</feature>
<dbReference type="PRINTS" id="PR00757">
    <property type="entry name" value="AMINEOXDASEF"/>
</dbReference>
<dbReference type="SUPFAM" id="SSF51905">
    <property type="entry name" value="FAD/NAD(P)-binding domain"/>
    <property type="match status" value="1"/>
</dbReference>
<feature type="binding site" evidence="9">
    <location>
        <begin position="59"/>
        <end position="60"/>
    </location>
    <ligand>
        <name>FAD</name>
        <dbReference type="ChEBI" id="CHEBI:57692"/>
    </ligand>
</feature>
<keyword evidence="7" id="KW-0073">Auxin biosynthesis</keyword>
<evidence type="ECO:0000256" key="5">
    <source>
        <dbReference type="ARBA" id="ARBA00017871"/>
    </source>
</evidence>
<keyword evidence="6" id="KW-0560">Oxidoreductase</keyword>
<evidence type="ECO:0000256" key="7">
    <source>
        <dbReference type="ARBA" id="ARBA00023070"/>
    </source>
</evidence>
<dbReference type="RefSeq" id="WP_176273860.1">
    <property type="nucleotide sequence ID" value="NZ_JABWTA010000001.1"/>
</dbReference>
<protein>
    <recommendedName>
        <fullName evidence="5">Tryptophan 2-monooxygenase</fullName>
        <ecNumber evidence="4">1.13.12.3</ecNumber>
    </recommendedName>
</protein>
<dbReference type="InterPro" id="IPR006311">
    <property type="entry name" value="TAT_signal"/>
</dbReference>
<organism evidence="12 13">
    <name type="scientific">Altererythrobacter lutimaris</name>
    <dbReference type="NCBI Taxonomy" id="2743979"/>
    <lineage>
        <taxon>Bacteria</taxon>
        <taxon>Pseudomonadati</taxon>
        <taxon>Pseudomonadota</taxon>
        <taxon>Alphaproteobacteria</taxon>
        <taxon>Sphingomonadales</taxon>
        <taxon>Erythrobacteraceae</taxon>
        <taxon>Altererythrobacter</taxon>
    </lineage>
</organism>
<dbReference type="Proteomes" id="UP000546031">
    <property type="component" value="Unassembled WGS sequence"/>
</dbReference>
<evidence type="ECO:0000256" key="6">
    <source>
        <dbReference type="ARBA" id="ARBA00023002"/>
    </source>
</evidence>
<proteinExistence type="inferred from homology"/>
<dbReference type="PANTHER" id="PTHR10742:SF410">
    <property type="entry name" value="LYSINE-SPECIFIC HISTONE DEMETHYLASE 2"/>
    <property type="match status" value="1"/>
</dbReference>
<evidence type="ECO:0000256" key="3">
    <source>
        <dbReference type="ARBA" id="ARBA00005833"/>
    </source>
</evidence>
<reference evidence="12 13" key="1">
    <citation type="submission" date="2020-06" db="EMBL/GenBank/DDBJ databases">
        <title>Altererythrobacter lutimaris sp. nov., a marine bacterium isolated from a tidal flat.</title>
        <authorList>
            <person name="Kim D."/>
            <person name="Yoo Y."/>
            <person name="Kim J.-J."/>
        </authorList>
    </citation>
    <scope>NUCLEOTIDE SEQUENCE [LARGE SCALE GENOMIC DNA]</scope>
    <source>
        <strain evidence="12 13">JGD-16</strain>
    </source>
</reference>
<comment type="similarity">
    <text evidence="3">Belongs to the tryptophan 2-monooxygenase family.</text>
</comment>
<dbReference type="EC" id="1.13.12.3" evidence="4"/>
<dbReference type="SUPFAM" id="SSF54373">
    <property type="entry name" value="FAD-linked reductases, C-terminal domain"/>
    <property type="match status" value="1"/>
</dbReference>
<dbReference type="AlphaFoldDB" id="A0A850HEP4"/>
<evidence type="ECO:0000256" key="9">
    <source>
        <dbReference type="PIRSR" id="PIRSR601613-1"/>
    </source>
</evidence>
<comment type="pathway">
    <text evidence="2">Plant hormone metabolism; auxin biosynthesis.</text>
</comment>
<evidence type="ECO:0000256" key="10">
    <source>
        <dbReference type="SAM" id="SignalP"/>
    </source>
</evidence>
<comment type="catalytic activity">
    <reaction evidence="8">
        <text>L-tryptophan + O2 = indole-3-acetamide + CO2 + H2O</text>
        <dbReference type="Rhea" id="RHEA:16165"/>
        <dbReference type="ChEBI" id="CHEBI:15377"/>
        <dbReference type="ChEBI" id="CHEBI:15379"/>
        <dbReference type="ChEBI" id="CHEBI:16031"/>
        <dbReference type="ChEBI" id="CHEBI:16526"/>
        <dbReference type="ChEBI" id="CHEBI:57912"/>
        <dbReference type="EC" id="1.13.12.3"/>
    </reaction>
</comment>
<dbReference type="Pfam" id="PF01593">
    <property type="entry name" value="Amino_oxidase"/>
    <property type="match status" value="1"/>
</dbReference>
<evidence type="ECO:0000256" key="8">
    <source>
        <dbReference type="ARBA" id="ARBA00047321"/>
    </source>
</evidence>
<dbReference type="InterPro" id="IPR001613">
    <property type="entry name" value="Flavin_amine_oxidase"/>
</dbReference>
<dbReference type="InterPro" id="IPR036188">
    <property type="entry name" value="FAD/NAD-bd_sf"/>
</dbReference>
<evidence type="ECO:0000256" key="1">
    <source>
        <dbReference type="ARBA" id="ARBA00001974"/>
    </source>
</evidence>
<dbReference type="PROSITE" id="PS51318">
    <property type="entry name" value="TAT"/>
    <property type="match status" value="1"/>
</dbReference>
<accession>A0A850HEP4</accession>
<sequence>MITRRSALKGSAAAILAGAAPRMAWAATQDEVVIIGAGFAGLAAARMLEFSGAKVTVLEARDRIGGRAHTLDDLPGAPEAGGIQIGSGYTRLRAAADALGIELVTGGGAGAGIADLPGNAYAIAGDAAIAPDAWPTSLANKLEEPLRQTEPAALLRTYMRGLSQLSSPAAWMNAPQELDISLRTALANAGADEQALRLMEANFNGNTLAGTSQLNALRSAAIYRSQPGPIYTVKGGTQRLPEAMAASLKGPVRTGVKITAIREEADRVVLETSAGTIKARQVLCTIPFAALRQIKLETPLMPPAARMIAELPYTRASFAFIQAKTPFWREDGLPATTWTDDPLLGRVFVLGDSPPMLKLWTTGAGADMLDRLPRETAKAMIVERLTQARPSSQGQIEDIAFYSWQRSPFSAGIYHHIGTGMASDLAATVRRAGRRLHFAGEHLARASTGMEAAFESGERAAAVVAASL</sequence>
<feature type="domain" description="Amine oxidase" evidence="11">
    <location>
        <begin position="39"/>
        <end position="464"/>
    </location>
</feature>
<dbReference type="GO" id="GO:0009851">
    <property type="term" value="P:auxin biosynthetic process"/>
    <property type="evidence" value="ECO:0007669"/>
    <property type="project" value="UniProtKB-KW"/>
</dbReference>
<dbReference type="Gene3D" id="3.50.50.60">
    <property type="entry name" value="FAD/NAD(P)-binding domain"/>
    <property type="match status" value="1"/>
</dbReference>
<feature type="binding site" evidence="9">
    <location>
        <position position="441"/>
    </location>
    <ligand>
        <name>FAD</name>
        <dbReference type="ChEBI" id="CHEBI:57692"/>
    </ligand>
</feature>
<dbReference type="InterPro" id="IPR050281">
    <property type="entry name" value="Flavin_monoamine_oxidase"/>
</dbReference>
<dbReference type="PANTHER" id="PTHR10742">
    <property type="entry name" value="FLAVIN MONOAMINE OXIDASE"/>
    <property type="match status" value="1"/>
</dbReference>
<comment type="cofactor">
    <cofactor evidence="1">
        <name>FAD</name>
        <dbReference type="ChEBI" id="CHEBI:57692"/>
    </cofactor>
</comment>
<evidence type="ECO:0000259" key="11">
    <source>
        <dbReference type="Pfam" id="PF01593"/>
    </source>
</evidence>
<gene>
    <name evidence="12" type="ORF">HUO12_12205</name>
</gene>
<comment type="caution">
    <text evidence="12">The sequence shown here is derived from an EMBL/GenBank/DDBJ whole genome shotgun (WGS) entry which is preliminary data.</text>
</comment>
<dbReference type="EMBL" id="JABWTA010000001">
    <property type="protein sequence ID" value="NVE95661.1"/>
    <property type="molecule type" value="Genomic_DNA"/>
</dbReference>
<evidence type="ECO:0000256" key="4">
    <source>
        <dbReference type="ARBA" id="ARBA00012535"/>
    </source>
</evidence>